<organism evidence="2 3">
    <name type="scientific">Pleurodeles waltl</name>
    <name type="common">Iberian ribbed newt</name>
    <dbReference type="NCBI Taxonomy" id="8319"/>
    <lineage>
        <taxon>Eukaryota</taxon>
        <taxon>Metazoa</taxon>
        <taxon>Chordata</taxon>
        <taxon>Craniata</taxon>
        <taxon>Vertebrata</taxon>
        <taxon>Euteleostomi</taxon>
        <taxon>Amphibia</taxon>
        <taxon>Batrachia</taxon>
        <taxon>Caudata</taxon>
        <taxon>Salamandroidea</taxon>
        <taxon>Salamandridae</taxon>
        <taxon>Pleurodelinae</taxon>
        <taxon>Pleurodeles</taxon>
    </lineage>
</organism>
<proteinExistence type="predicted"/>
<sequence>MPGSLCACSTDRCGRFTAFWRPLLGSGPRRQAPEGPQKDASAALALDPRSCILELDGANGYFSNNLMVCIRTLSVSCWKSQRFHRREGRPEPVEDSESSVDDTANA</sequence>
<dbReference type="AlphaFoldDB" id="A0AAV7NM14"/>
<evidence type="ECO:0000313" key="2">
    <source>
        <dbReference type="EMBL" id="KAJ1115699.1"/>
    </source>
</evidence>
<gene>
    <name evidence="2" type="ORF">NDU88_003921</name>
</gene>
<dbReference type="Proteomes" id="UP001066276">
    <property type="component" value="Chromosome 8"/>
</dbReference>
<evidence type="ECO:0000256" key="1">
    <source>
        <dbReference type="SAM" id="MobiDB-lite"/>
    </source>
</evidence>
<feature type="region of interest" description="Disordered" evidence="1">
    <location>
        <begin position="82"/>
        <end position="106"/>
    </location>
</feature>
<dbReference type="EMBL" id="JANPWB010000012">
    <property type="protein sequence ID" value="KAJ1115699.1"/>
    <property type="molecule type" value="Genomic_DNA"/>
</dbReference>
<protein>
    <submittedName>
        <fullName evidence="2">Uncharacterized protein</fullName>
    </submittedName>
</protein>
<name>A0AAV7NM14_PLEWA</name>
<accession>A0AAV7NM14</accession>
<reference evidence="2" key="1">
    <citation type="journal article" date="2022" name="bioRxiv">
        <title>Sequencing and chromosome-scale assembly of the giantPleurodeles waltlgenome.</title>
        <authorList>
            <person name="Brown T."/>
            <person name="Elewa A."/>
            <person name="Iarovenko S."/>
            <person name="Subramanian E."/>
            <person name="Araus A.J."/>
            <person name="Petzold A."/>
            <person name="Susuki M."/>
            <person name="Suzuki K.-i.T."/>
            <person name="Hayashi T."/>
            <person name="Toyoda A."/>
            <person name="Oliveira C."/>
            <person name="Osipova E."/>
            <person name="Leigh N.D."/>
            <person name="Simon A."/>
            <person name="Yun M.H."/>
        </authorList>
    </citation>
    <scope>NUCLEOTIDE SEQUENCE</scope>
    <source>
        <strain evidence="2">20211129_DDA</strain>
        <tissue evidence="2">Liver</tissue>
    </source>
</reference>
<keyword evidence="3" id="KW-1185">Reference proteome</keyword>
<comment type="caution">
    <text evidence="2">The sequence shown here is derived from an EMBL/GenBank/DDBJ whole genome shotgun (WGS) entry which is preliminary data.</text>
</comment>
<evidence type="ECO:0000313" key="3">
    <source>
        <dbReference type="Proteomes" id="UP001066276"/>
    </source>
</evidence>